<gene>
    <name evidence="2" type="ORF">FGO68_gene12639</name>
</gene>
<dbReference type="Proteomes" id="UP000785679">
    <property type="component" value="Unassembled WGS sequence"/>
</dbReference>
<accession>A0A8J8T6Q4</accession>
<keyword evidence="3" id="KW-1185">Reference proteome</keyword>
<evidence type="ECO:0000313" key="3">
    <source>
        <dbReference type="Proteomes" id="UP000785679"/>
    </source>
</evidence>
<dbReference type="OrthoDB" id="445936at2759"/>
<proteinExistence type="predicted"/>
<dbReference type="SUPFAM" id="SSF53098">
    <property type="entry name" value="Ribonuclease H-like"/>
    <property type="match status" value="1"/>
</dbReference>
<dbReference type="GO" id="GO:0003676">
    <property type="term" value="F:nucleic acid binding"/>
    <property type="evidence" value="ECO:0007669"/>
    <property type="project" value="InterPro"/>
</dbReference>
<dbReference type="InterPro" id="IPR003165">
    <property type="entry name" value="Piwi"/>
</dbReference>
<feature type="domain" description="Piwi" evidence="1">
    <location>
        <begin position="380"/>
        <end position="669"/>
    </location>
</feature>
<dbReference type="EMBL" id="RRYP01003908">
    <property type="protein sequence ID" value="TNV83358.1"/>
    <property type="molecule type" value="Genomic_DNA"/>
</dbReference>
<comment type="caution">
    <text evidence="2">The sequence shown here is derived from an EMBL/GenBank/DDBJ whole genome shotgun (WGS) entry which is preliminary data.</text>
</comment>
<dbReference type="Gene3D" id="3.40.50.2300">
    <property type="match status" value="1"/>
</dbReference>
<dbReference type="SMART" id="SM00950">
    <property type="entry name" value="Piwi"/>
    <property type="match status" value="1"/>
</dbReference>
<dbReference type="Gene3D" id="2.170.260.10">
    <property type="entry name" value="paz domain"/>
    <property type="match status" value="1"/>
</dbReference>
<evidence type="ECO:0000313" key="2">
    <source>
        <dbReference type="EMBL" id="TNV83358.1"/>
    </source>
</evidence>
<dbReference type="SUPFAM" id="SSF101690">
    <property type="entry name" value="PAZ domain"/>
    <property type="match status" value="1"/>
</dbReference>
<dbReference type="InterPro" id="IPR036397">
    <property type="entry name" value="RNaseH_sf"/>
</dbReference>
<name>A0A8J8T6Q4_HALGN</name>
<protein>
    <recommendedName>
        <fullName evidence="1">Piwi domain-containing protein</fullName>
    </recommendedName>
</protein>
<dbReference type="PROSITE" id="PS50822">
    <property type="entry name" value="PIWI"/>
    <property type="match status" value="1"/>
</dbReference>
<reference evidence="2" key="1">
    <citation type="submission" date="2019-06" db="EMBL/GenBank/DDBJ databases">
        <authorList>
            <person name="Zheng W."/>
        </authorList>
    </citation>
    <scope>NUCLEOTIDE SEQUENCE</scope>
    <source>
        <strain evidence="2">QDHG01</strain>
    </source>
</reference>
<dbReference type="Pfam" id="PF02171">
    <property type="entry name" value="Piwi"/>
    <property type="match status" value="1"/>
</dbReference>
<sequence>MSSAQNDFYSILIRESMQQQGYRAIGRRGLSQGVSYFHTRDRRYLGSDIDMSIWTGYQIKIQRMMVCIDTKNKLLHGDTVWAEIKLLQRSGLSPDEISRQLLNQMSDEETASSLQVITTYNTAQYTIYSIDFDSTPVSKTFLYTERNPLNGRITKSLLSLSDYLLKRYSIQLTPEECKQPLLTAYVNQQVVYLLPSRCLRVGLGLGKDFTKENRDKISQIREHMCLNPEDRYSKVKTLAKLLNNDNFGIETKQMKVVAKQLPVPRLIDGEGCVRTWKEYECKKLKHNQAAKLEKGNWAMVYAEEDFDKANTLADMFQKASLALGMLIQEPQWVEISTSSLQSYLSLIQSDINPLNCQLVIVIINDSGLKPTLKSLLDRGGIPSQFIQSQTITKDLSLGVYSNLLKQINAKMGLDLYRIEYGTRLRNTMLIGIDIVNSGSFRLIGCSATMDEGFGQCFSKVYKQMAQGVKTDEAVEGVIKQKVRRGLMEERIGKERAQIIGGFVREAMARYKERNGVMPEQVMVYRDGTGGQGLKQQIEAVEVETVQEIVGCKVLYCLVDKNINERFFTKSNSQGIGNPIAGTVIDTDLVERDGDRLFDFFMIPHKAMVATAMPVLYQIIQNTSGLTKEEIEIVTYHLCYNYFNFPGPIKVPMVCMYAHKIAQYALEYRIIPNEALSGHLHFL</sequence>
<organism evidence="2 3">
    <name type="scientific">Halteria grandinella</name>
    <dbReference type="NCBI Taxonomy" id="5974"/>
    <lineage>
        <taxon>Eukaryota</taxon>
        <taxon>Sar</taxon>
        <taxon>Alveolata</taxon>
        <taxon>Ciliophora</taxon>
        <taxon>Intramacronucleata</taxon>
        <taxon>Spirotrichea</taxon>
        <taxon>Stichotrichia</taxon>
        <taxon>Sporadotrichida</taxon>
        <taxon>Halteriidae</taxon>
        <taxon>Halteria</taxon>
    </lineage>
</organism>
<dbReference type="InterPro" id="IPR012337">
    <property type="entry name" value="RNaseH-like_sf"/>
</dbReference>
<dbReference type="AlphaFoldDB" id="A0A8J8T6Q4"/>
<dbReference type="PANTHER" id="PTHR22891">
    <property type="entry name" value="EUKARYOTIC TRANSLATION INITIATION FACTOR 2C"/>
    <property type="match status" value="1"/>
</dbReference>
<dbReference type="Gene3D" id="3.30.420.10">
    <property type="entry name" value="Ribonuclease H-like superfamily/Ribonuclease H"/>
    <property type="match status" value="1"/>
</dbReference>
<dbReference type="InterPro" id="IPR036085">
    <property type="entry name" value="PAZ_dom_sf"/>
</dbReference>
<evidence type="ECO:0000259" key="1">
    <source>
        <dbReference type="PROSITE" id="PS50822"/>
    </source>
</evidence>